<keyword evidence="4" id="KW-1003">Cell membrane</keyword>
<protein>
    <submittedName>
        <fullName evidence="12">General secretion pathway protein GspK</fullName>
    </submittedName>
</protein>
<evidence type="ECO:0000313" key="13">
    <source>
        <dbReference type="Proteomes" id="UP000325755"/>
    </source>
</evidence>
<gene>
    <name evidence="12" type="ORF">F6R98_06225</name>
</gene>
<dbReference type="GO" id="GO:0005886">
    <property type="term" value="C:plasma membrane"/>
    <property type="evidence" value="ECO:0007669"/>
    <property type="project" value="UniProtKB-SubCell"/>
</dbReference>
<dbReference type="SUPFAM" id="SSF158544">
    <property type="entry name" value="GspK insert domain-like"/>
    <property type="match status" value="1"/>
</dbReference>
<dbReference type="InterPro" id="IPR049031">
    <property type="entry name" value="T2SSK_SAM-like_1st"/>
</dbReference>
<proteinExistence type="inferred from homology"/>
<evidence type="ECO:0000256" key="3">
    <source>
        <dbReference type="ARBA" id="ARBA00022448"/>
    </source>
</evidence>
<keyword evidence="3" id="KW-0813">Transport</keyword>
<dbReference type="InterPro" id="IPR005628">
    <property type="entry name" value="GspK"/>
</dbReference>
<dbReference type="PANTHER" id="PTHR38831:SF2">
    <property type="entry name" value="TYPE II SECRETION SYSTEM PROTEIN K"/>
    <property type="match status" value="1"/>
</dbReference>
<dbReference type="OrthoDB" id="9181871at2"/>
<keyword evidence="7" id="KW-0653">Protein transport</keyword>
<evidence type="ECO:0000256" key="4">
    <source>
        <dbReference type="ARBA" id="ARBA00022475"/>
    </source>
</evidence>
<keyword evidence="9 10" id="KW-0472">Membrane</keyword>
<evidence type="ECO:0000256" key="5">
    <source>
        <dbReference type="ARBA" id="ARBA00022519"/>
    </source>
</evidence>
<evidence type="ECO:0000256" key="8">
    <source>
        <dbReference type="ARBA" id="ARBA00022989"/>
    </source>
</evidence>
<dbReference type="Gene3D" id="1.10.40.60">
    <property type="entry name" value="EpsJ-like"/>
    <property type="match status" value="1"/>
</dbReference>
<keyword evidence="8 10" id="KW-1133">Transmembrane helix</keyword>
<keyword evidence="13" id="KW-1185">Reference proteome</keyword>
<dbReference type="RefSeq" id="WP_153248256.1">
    <property type="nucleotide sequence ID" value="NZ_CP044205.1"/>
</dbReference>
<dbReference type="Proteomes" id="UP000325755">
    <property type="component" value="Chromosome"/>
</dbReference>
<evidence type="ECO:0000256" key="10">
    <source>
        <dbReference type="SAM" id="Phobius"/>
    </source>
</evidence>
<keyword evidence="5" id="KW-0997">Cell inner membrane</keyword>
<dbReference type="AlphaFoldDB" id="A0A5Q0BJC0"/>
<evidence type="ECO:0000256" key="9">
    <source>
        <dbReference type="ARBA" id="ARBA00023136"/>
    </source>
</evidence>
<evidence type="ECO:0000256" key="1">
    <source>
        <dbReference type="ARBA" id="ARBA00004533"/>
    </source>
</evidence>
<dbReference type="InterPro" id="IPR038072">
    <property type="entry name" value="GspK_central_sf"/>
</dbReference>
<sequence>MSPKGRQQGYALIAVLWAVMLLMIMAASFSLTLRRGSGVLEGAMERAQGIALANAALNYAMLQLTVPDPALKWRGGSMHSFSLPGGKVRVRLFDEGGKIDINSAQYETLSRILGPLLGNGERGSALAAAIVDWRDKDDEKLAKGAEATEYTFEKKGYVPANRTFQSIEELQMVLGMTPEFYRTLEPMLTIYSGQDGINLRHASRKVLSMLPGLDSAAIESFMRSVQAAASSNADPLASLTLPIGIPTTTAGDVAYTVVVEVVTQEAPQPVYIKAIIRRERVESGIPFAIASWKQQFSPSLLDN</sequence>
<reference evidence="12 13" key="1">
    <citation type="submission" date="2019-09" db="EMBL/GenBank/DDBJ databases">
        <title>Ecophysiology of the spiral-shaped methanotroph Methylospira mobilis as revealed by the complete genome sequence.</title>
        <authorList>
            <person name="Oshkin I.Y."/>
            <person name="Dedysh S.N."/>
            <person name="Miroshnikov K."/>
            <person name="Danilova O.V."/>
            <person name="Hakobyan A."/>
            <person name="Liesack W."/>
        </authorList>
    </citation>
    <scope>NUCLEOTIDE SEQUENCE [LARGE SCALE GENOMIC DNA]</scope>
    <source>
        <strain evidence="12 13">Shm1</strain>
    </source>
</reference>
<name>A0A5Q0BJC0_9GAMM</name>
<evidence type="ECO:0000256" key="2">
    <source>
        <dbReference type="ARBA" id="ARBA00007246"/>
    </source>
</evidence>
<accession>A0A5Q0BJC0</accession>
<comment type="subcellular location">
    <subcellularLocation>
        <location evidence="1">Cell inner membrane</location>
    </subcellularLocation>
</comment>
<dbReference type="KEGG" id="mmob:F6R98_06225"/>
<dbReference type="EMBL" id="CP044205">
    <property type="protein sequence ID" value="QFY42274.1"/>
    <property type="molecule type" value="Genomic_DNA"/>
</dbReference>
<keyword evidence="6 10" id="KW-0812">Transmembrane</keyword>
<dbReference type="Pfam" id="PF21687">
    <property type="entry name" value="T2SSK_1st"/>
    <property type="match status" value="1"/>
</dbReference>
<evidence type="ECO:0000313" key="12">
    <source>
        <dbReference type="EMBL" id="QFY42274.1"/>
    </source>
</evidence>
<feature type="transmembrane region" description="Helical" evidence="10">
    <location>
        <begin position="12"/>
        <end position="31"/>
    </location>
</feature>
<evidence type="ECO:0000259" key="11">
    <source>
        <dbReference type="Pfam" id="PF21687"/>
    </source>
</evidence>
<dbReference type="InParanoid" id="A0A5Q0BJC0"/>
<feature type="domain" description="T2SS protein K first SAM-like" evidence="11">
    <location>
        <begin position="102"/>
        <end position="191"/>
    </location>
</feature>
<evidence type="ECO:0000256" key="7">
    <source>
        <dbReference type="ARBA" id="ARBA00022927"/>
    </source>
</evidence>
<dbReference type="GO" id="GO:0009306">
    <property type="term" value="P:protein secretion"/>
    <property type="evidence" value="ECO:0007669"/>
    <property type="project" value="InterPro"/>
</dbReference>
<dbReference type="PANTHER" id="PTHR38831">
    <property type="entry name" value="TYPE II SECRETION SYSTEM PROTEIN K"/>
    <property type="match status" value="1"/>
</dbReference>
<comment type="similarity">
    <text evidence="2">Belongs to the GSP K family.</text>
</comment>
<evidence type="ECO:0000256" key="6">
    <source>
        <dbReference type="ARBA" id="ARBA00022692"/>
    </source>
</evidence>
<organism evidence="12 13">
    <name type="scientific">Candidatus Methylospira mobilis</name>
    <dbReference type="NCBI Taxonomy" id="1808979"/>
    <lineage>
        <taxon>Bacteria</taxon>
        <taxon>Pseudomonadati</taxon>
        <taxon>Pseudomonadota</taxon>
        <taxon>Gammaproteobacteria</taxon>
        <taxon>Methylococcales</taxon>
        <taxon>Methylococcaceae</taxon>
        <taxon>Candidatus Methylospira</taxon>
    </lineage>
</organism>